<keyword evidence="3" id="KW-0547">Nucleotide-binding</keyword>
<dbReference type="EMBL" id="DXHU01000013">
    <property type="protein sequence ID" value="HIV98694.1"/>
    <property type="molecule type" value="Genomic_DNA"/>
</dbReference>
<evidence type="ECO:0000313" key="4">
    <source>
        <dbReference type="Proteomes" id="UP000823936"/>
    </source>
</evidence>
<dbReference type="InterPro" id="IPR025420">
    <property type="entry name" value="DUF4143"/>
</dbReference>
<dbReference type="InterPro" id="IPR027417">
    <property type="entry name" value="P-loop_NTPase"/>
</dbReference>
<gene>
    <name evidence="3" type="ORF">IAB12_02805</name>
</gene>
<evidence type="ECO:0000259" key="1">
    <source>
        <dbReference type="Pfam" id="PF13173"/>
    </source>
</evidence>
<evidence type="ECO:0000259" key="2">
    <source>
        <dbReference type="Pfam" id="PF13635"/>
    </source>
</evidence>
<name>A0A9D1PTP6_9SPIO</name>
<dbReference type="PANTHER" id="PTHR33295:SF8">
    <property type="entry name" value="AAA+ ATPASE DOMAIN-CONTAINING PROTEIN"/>
    <property type="match status" value="1"/>
</dbReference>
<protein>
    <submittedName>
        <fullName evidence="3">ATP-binding protein</fullName>
    </submittedName>
</protein>
<feature type="domain" description="DUF4143" evidence="2">
    <location>
        <begin position="217"/>
        <end position="366"/>
    </location>
</feature>
<sequence>MERQKLETILRDQKQEFETLLSGKWCRRKEESLVNLNSRLAQVVIGVRRSGKSTLCVNLIKAAEEKFAYLNFEDENLTDFKAEDLNMALECLYQIYGDFNHLFLDEIQNVDGWQHFVNRLLRGGMHILMTGSNAKLLSSELATHMTGRYVPIELYPFSFAEYCEAKELPTSHGTTKEKGLLRGAFDEYMKDGGFPELMGENRKEAYIDELISGILKNDIEKRYGIRYTASFERMAHHLMNIAPVKINNADLSEEFGFKSSHTADNYVEYLERAYLLCMVSKHSYKSQIRVHNKKAYPVDIALMNRRKDAFAGENLGWRLETVVLIELLRRYRSQGMDIAYLQERNGECDFLVCRGRNTELAVQVSYDISKESTFKREIKGLMIASEKTGCRNLLLITDYEERTIQKNGLTIKIVPAYSWLVDSRETV</sequence>
<dbReference type="InterPro" id="IPR041682">
    <property type="entry name" value="AAA_14"/>
</dbReference>
<dbReference type="SUPFAM" id="SSF52540">
    <property type="entry name" value="P-loop containing nucleoside triphosphate hydrolases"/>
    <property type="match status" value="1"/>
</dbReference>
<dbReference type="Pfam" id="PF13173">
    <property type="entry name" value="AAA_14"/>
    <property type="match status" value="1"/>
</dbReference>
<dbReference type="GO" id="GO:0005524">
    <property type="term" value="F:ATP binding"/>
    <property type="evidence" value="ECO:0007669"/>
    <property type="project" value="UniProtKB-KW"/>
</dbReference>
<dbReference type="AlphaFoldDB" id="A0A9D1PTP6"/>
<feature type="domain" description="AAA" evidence="1">
    <location>
        <begin position="41"/>
        <end position="163"/>
    </location>
</feature>
<proteinExistence type="predicted"/>
<keyword evidence="3" id="KW-0067">ATP-binding</keyword>
<accession>A0A9D1PTP6</accession>
<dbReference type="Pfam" id="PF13635">
    <property type="entry name" value="DUF4143"/>
    <property type="match status" value="1"/>
</dbReference>
<evidence type="ECO:0000313" key="3">
    <source>
        <dbReference type="EMBL" id="HIV98694.1"/>
    </source>
</evidence>
<comment type="caution">
    <text evidence="3">The sequence shown here is derived from an EMBL/GenBank/DDBJ whole genome shotgun (WGS) entry which is preliminary data.</text>
</comment>
<organism evidence="3 4">
    <name type="scientific">Candidatus Ornithospirochaeta avicola</name>
    <dbReference type="NCBI Taxonomy" id="2840896"/>
    <lineage>
        <taxon>Bacteria</taxon>
        <taxon>Pseudomonadati</taxon>
        <taxon>Spirochaetota</taxon>
        <taxon>Spirochaetia</taxon>
        <taxon>Spirochaetales</taxon>
        <taxon>Spirochaetaceae</taxon>
        <taxon>Spirochaetaceae incertae sedis</taxon>
        <taxon>Candidatus Ornithospirochaeta</taxon>
    </lineage>
</organism>
<dbReference type="Proteomes" id="UP000823936">
    <property type="component" value="Unassembled WGS sequence"/>
</dbReference>
<reference evidence="3" key="2">
    <citation type="submission" date="2021-04" db="EMBL/GenBank/DDBJ databases">
        <authorList>
            <person name="Gilroy R."/>
        </authorList>
    </citation>
    <scope>NUCLEOTIDE SEQUENCE</scope>
    <source>
        <strain evidence="3">Gambia11-129</strain>
    </source>
</reference>
<reference evidence="3" key="1">
    <citation type="journal article" date="2021" name="PeerJ">
        <title>Extensive microbial diversity within the chicken gut microbiome revealed by metagenomics and culture.</title>
        <authorList>
            <person name="Gilroy R."/>
            <person name="Ravi A."/>
            <person name="Getino M."/>
            <person name="Pursley I."/>
            <person name="Horton D.L."/>
            <person name="Alikhan N.F."/>
            <person name="Baker D."/>
            <person name="Gharbi K."/>
            <person name="Hall N."/>
            <person name="Watson M."/>
            <person name="Adriaenssens E.M."/>
            <person name="Foster-Nyarko E."/>
            <person name="Jarju S."/>
            <person name="Secka A."/>
            <person name="Antonio M."/>
            <person name="Oren A."/>
            <person name="Chaudhuri R.R."/>
            <person name="La Ragione R."/>
            <person name="Hildebrand F."/>
            <person name="Pallen M.J."/>
        </authorList>
    </citation>
    <scope>NUCLEOTIDE SEQUENCE</scope>
    <source>
        <strain evidence="3">Gambia11-129</strain>
    </source>
</reference>
<dbReference type="PANTHER" id="PTHR33295">
    <property type="entry name" value="ATPASE"/>
    <property type="match status" value="1"/>
</dbReference>